<feature type="domain" description="Transcription factor Iwr1" evidence="11">
    <location>
        <begin position="77"/>
        <end position="139"/>
    </location>
</feature>
<evidence type="ECO:0000256" key="3">
    <source>
        <dbReference type="ARBA" id="ARBA00004496"/>
    </source>
</evidence>
<reference evidence="12" key="1">
    <citation type="submission" date="2021-06" db="EMBL/GenBank/DDBJ databases">
        <authorList>
            <person name="Hodson N. C."/>
            <person name="Mongue J. A."/>
            <person name="Jaron S. K."/>
        </authorList>
    </citation>
    <scope>NUCLEOTIDE SEQUENCE</scope>
</reference>
<dbReference type="GO" id="GO:0005634">
    <property type="term" value="C:nucleus"/>
    <property type="evidence" value="ECO:0007669"/>
    <property type="project" value="UniProtKB-SubCell"/>
</dbReference>
<comment type="function">
    <text evidence="1">Directs RNA polymerase II nuclear import.</text>
</comment>
<dbReference type="PANTHER" id="PTHR31196">
    <property type="entry name" value="RNA POLYMERASE II NUCLEAR LOCALIZATION PROTEIN SLC7A6OS-RELATED"/>
    <property type="match status" value="1"/>
</dbReference>
<keyword evidence="9" id="KW-0539">Nucleus</keyword>
<dbReference type="AlphaFoldDB" id="A0A8J2PBL1"/>
<keyword evidence="6" id="KW-0813">Transport</keyword>
<proteinExistence type="inferred from homology"/>
<dbReference type="InterPro" id="IPR013883">
    <property type="entry name" value="TF_Iwr1_dom"/>
</dbReference>
<dbReference type="Proteomes" id="UP000708208">
    <property type="component" value="Unassembled WGS sequence"/>
</dbReference>
<feature type="compositionally biased region" description="Basic and acidic residues" evidence="10">
    <location>
        <begin position="128"/>
        <end position="156"/>
    </location>
</feature>
<evidence type="ECO:0000256" key="7">
    <source>
        <dbReference type="ARBA" id="ARBA00022490"/>
    </source>
</evidence>
<feature type="region of interest" description="Disordered" evidence="10">
    <location>
        <begin position="106"/>
        <end position="156"/>
    </location>
</feature>
<dbReference type="Pfam" id="PF08574">
    <property type="entry name" value="Iwr1"/>
    <property type="match status" value="1"/>
</dbReference>
<keyword evidence="13" id="KW-1185">Reference proteome</keyword>
<keyword evidence="7" id="KW-0963">Cytoplasm</keyword>
<comment type="caution">
    <text evidence="12">The sequence shown here is derived from an EMBL/GenBank/DDBJ whole genome shotgun (WGS) entry which is preliminary data.</text>
</comment>
<evidence type="ECO:0000256" key="2">
    <source>
        <dbReference type="ARBA" id="ARBA00004123"/>
    </source>
</evidence>
<feature type="non-terminal residue" evidence="12">
    <location>
        <position position="258"/>
    </location>
</feature>
<evidence type="ECO:0000256" key="10">
    <source>
        <dbReference type="SAM" id="MobiDB-lite"/>
    </source>
</evidence>
<keyword evidence="8" id="KW-0653">Protein transport</keyword>
<evidence type="ECO:0000313" key="13">
    <source>
        <dbReference type="Proteomes" id="UP000708208"/>
    </source>
</evidence>
<evidence type="ECO:0000256" key="1">
    <source>
        <dbReference type="ARBA" id="ARBA00003202"/>
    </source>
</evidence>
<name>A0A8J2PBL1_9HEXA</name>
<evidence type="ECO:0000256" key="8">
    <source>
        <dbReference type="ARBA" id="ARBA00022927"/>
    </source>
</evidence>
<dbReference type="InterPro" id="IPR040218">
    <property type="entry name" value="SLC7A6OS"/>
</dbReference>
<feature type="region of interest" description="Disordered" evidence="10">
    <location>
        <begin position="1"/>
        <end position="20"/>
    </location>
</feature>
<evidence type="ECO:0000313" key="12">
    <source>
        <dbReference type="EMBL" id="CAG7822237.1"/>
    </source>
</evidence>
<dbReference type="GO" id="GO:0005737">
    <property type="term" value="C:cytoplasm"/>
    <property type="evidence" value="ECO:0007669"/>
    <property type="project" value="UniProtKB-SubCell"/>
</dbReference>
<sequence>IVNTKRGLDDPGSSKSEIEDEDEKYLYSMFELVEDELQGKAETKHSVASAIQDDVITCNGVPMVQTKSPVGKSTSGSDFVYDVYTIEKPLDVQDQHVDVEHLWESSQIVYDQEESDEEKYDNESDSNDENHPDNDYPDERSDASDGEKYFGFDNDDLYKWSEDEEAYGDSDDESGGSRAMKELAKHMRQVGLGARTEKASAIIPLLSSAKSFKISRNPKDYTKPYHKLLPGHLPVFEFEELSYFHYKDGKRLQPEEQP</sequence>
<evidence type="ECO:0000256" key="4">
    <source>
        <dbReference type="ARBA" id="ARBA00010218"/>
    </source>
</evidence>
<feature type="compositionally biased region" description="Acidic residues" evidence="10">
    <location>
        <begin position="111"/>
        <end position="127"/>
    </location>
</feature>
<protein>
    <recommendedName>
        <fullName evidence="5">Probable RNA polymerase II nuclear localization protein SLC7A6OS</fullName>
    </recommendedName>
</protein>
<dbReference type="EMBL" id="CAJVCH010525800">
    <property type="protein sequence ID" value="CAG7822237.1"/>
    <property type="molecule type" value="Genomic_DNA"/>
</dbReference>
<accession>A0A8J2PBL1</accession>
<dbReference type="GO" id="GO:0032502">
    <property type="term" value="P:developmental process"/>
    <property type="evidence" value="ECO:0007669"/>
    <property type="project" value="TreeGrafter"/>
</dbReference>
<dbReference type="PANTHER" id="PTHR31196:SF2">
    <property type="entry name" value="RNA POLYMERASE II NUCLEAR LOCALIZATION PROTEIN SLC7A6OS-RELATED"/>
    <property type="match status" value="1"/>
</dbReference>
<gene>
    <name evidence="12" type="ORF">AFUS01_LOCUS32520</name>
</gene>
<comment type="subcellular location">
    <subcellularLocation>
        <location evidence="3">Cytoplasm</location>
    </subcellularLocation>
    <subcellularLocation>
        <location evidence="2">Nucleus</location>
    </subcellularLocation>
</comment>
<evidence type="ECO:0000259" key="11">
    <source>
        <dbReference type="Pfam" id="PF08574"/>
    </source>
</evidence>
<organism evidence="12 13">
    <name type="scientific">Allacma fusca</name>
    <dbReference type="NCBI Taxonomy" id="39272"/>
    <lineage>
        <taxon>Eukaryota</taxon>
        <taxon>Metazoa</taxon>
        <taxon>Ecdysozoa</taxon>
        <taxon>Arthropoda</taxon>
        <taxon>Hexapoda</taxon>
        <taxon>Collembola</taxon>
        <taxon>Symphypleona</taxon>
        <taxon>Sminthuridae</taxon>
        <taxon>Allacma</taxon>
    </lineage>
</organism>
<dbReference type="GO" id="GO:0015031">
    <property type="term" value="P:protein transport"/>
    <property type="evidence" value="ECO:0007669"/>
    <property type="project" value="UniProtKB-KW"/>
</dbReference>
<evidence type="ECO:0000256" key="6">
    <source>
        <dbReference type="ARBA" id="ARBA00022448"/>
    </source>
</evidence>
<evidence type="ECO:0000256" key="9">
    <source>
        <dbReference type="ARBA" id="ARBA00023242"/>
    </source>
</evidence>
<comment type="similarity">
    <text evidence="4">Belongs to the IWR1/SLC7A6OS family.</text>
</comment>
<evidence type="ECO:0000256" key="5">
    <source>
        <dbReference type="ARBA" id="ARBA00017036"/>
    </source>
</evidence>